<feature type="signal peptide" evidence="1">
    <location>
        <begin position="1"/>
        <end position="23"/>
    </location>
</feature>
<proteinExistence type="predicted"/>
<organism evidence="3 4">
    <name type="scientific">Conyzicola lurida</name>
    <dbReference type="NCBI Taxonomy" id="1172621"/>
    <lineage>
        <taxon>Bacteria</taxon>
        <taxon>Bacillati</taxon>
        <taxon>Actinomycetota</taxon>
        <taxon>Actinomycetes</taxon>
        <taxon>Micrococcales</taxon>
        <taxon>Microbacteriaceae</taxon>
        <taxon>Conyzicola</taxon>
    </lineage>
</organism>
<dbReference type="EMBL" id="JACHMJ010000001">
    <property type="protein sequence ID" value="MBB5842194.1"/>
    <property type="molecule type" value="Genomic_DNA"/>
</dbReference>
<accession>A0A841AIC4</accession>
<protein>
    <recommendedName>
        <fullName evidence="2">Cyclophilin-like domain-containing protein</fullName>
    </recommendedName>
</protein>
<evidence type="ECO:0000313" key="3">
    <source>
        <dbReference type="EMBL" id="MBB5842194.1"/>
    </source>
</evidence>
<feature type="chain" id="PRO_5039545291" description="Cyclophilin-like domain-containing protein" evidence="1">
    <location>
        <begin position="24"/>
        <end position="141"/>
    </location>
</feature>
<dbReference type="Pfam" id="PF18050">
    <property type="entry name" value="Cyclophil_like2"/>
    <property type="match status" value="1"/>
</dbReference>
<feature type="domain" description="Cyclophilin-like" evidence="2">
    <location>
        <begin position="42"/>
        <end position="129"/>
    </location>
</feature>
<dbReference type="SUPFAM" id="SSF50891">
    <property type="entry name" value="Cyclophilin-like"/>
    <property type="match status" value="1"/>
</dbReference>
<gene>
    <name evidence="3" type="ORF">HD599_000517</name>
</gene>
<comment type="caution">
    <text evidence="3">The sequence shown here is derived from an EMBL/GenBank/DDBJ whole genome shotgun (WGS) entry which is preliminary data.</text>
</comment>
<dbReference type="InterPro" id="IPR041183">
    <property type="entry name" value="Cyclophilin-like"/>
</dbReference>
<dbReference type="AlphaFoldDB" id="A0A841AIC4"/>
<dbReference type="Proteomes" id="UP000536685">
    <property type="component" value="Unassembled WGS sequence"/>
</dbReference>
<sequence>MTHRISLLLASAITVLLTASACALPDVDHPHAQLSISPPSVASLLGERLEFDDRMGTAQVARLSTPMDIEGVREFDYEAGDVAYWPDGRSVIVFLSEGRAVPDGGVVLIGKVTNGMDVLTGCASDCVATIDTAPTSDGGAA</sequence>
<name>A0A841AIC4_9MICO</name>
<evidence type="ECO:0000256" key="1">
    <source>
        <dbReference type="SAM" id="SignalP"/>
    </source>
</evidence>
<dbReference type="PROSITE" id="PS51257">
    <property type="entry name" value="PROKAR_LIPOPROTEIN"/>
    <property type="match status" value="1"/>
</dbReference>
<dbReference type="Gene3D" id="2.40.100.20">
    <property type="match status" value="1"/>
</dbReference>
<reference evidence="3 4" key="1">
    <citation type="submission" date="2020-08" db="EMBL/GenBank/DDBJ databases">
        <title>Sequencing the genomes of 1000 actinobacteria strains.</title>
        <authorList>
            <person name="Klenk H.-P."/>
        </authorList>
    </citation>
    <scope>NUCLEOTIDE SEQUENCE [LARGE SCALE GENOMIC DNA]</scope>
    <source>
        <strain evidence="3 4">DSM 105784</strain>
    </source>
</reference>
<keyword evidence="1" id="KW-0732">Signal</keyword>
<evidence type="ECO:0000313" key="4">
    <source>
        <dbReference type="Proteomes" id="UP000536685"/>
    </source>
</evidence>
<dbReference type="InterPro" id="IPR029000">
    <property type="entry name" value="Cyclophilin-like_dom_sf"/>
</dbReference>
<evidence type="ECO:0000259" key="2">
    <source>
        <dbReference type="Pfam" id="PF18050"/>
    </source>
</evidence>
<keyword evidence="4" id="KW-1185">Reference proteome</keyword>
<dbReference type="RefSeq" id="WP_184233379.1">
    <property type="nucleotide sequence ID" value="NZ_JACHMJ010000001.1"/>
</dbReference>